<feature type="domain" description="SUN" evidence="6">
    <location>
        <begin position="236"/>
        <end position="401"/>
    </location>
</feature>
<dbReference type="PANTHER" id="PTHR12953">
    <property type="entry name" value="MEMBRANE PROTEIN CH1 RELATED"/>
    <property type="match status" value="1"/>
</dbReference>
<evidence type="ECO:0000256" key="2">
    <source>
        <dbReference type="ARBA" id="ARBA00022692"/>
    </source>
</evidence>
<organism evidence="7 8">
    <name type="scientific">Strongyloides venezuelensis</name>
    <name type="common">Threadworm</name>
    <dbReference type="NCBI Taxonomy" id="75913"/>
    <lineage>
        <taxon>Eukaryota</taxon>
        <taxon>Metazoa</taxon>
        <taxon>Ecdysozoa</taxon>
        <taxon>Nematoda</taxon>
        <taxon>Chromadorea</taxon>
        <taxon>Rhabditida</taxon>
        <taxon>Tylenchina</taxon>
        <taxon>Panagrolaimomorpha</taxon>
        <taxon>Strongyloidoidea</taxon>
        <taxon>Strongyloididae</taxon>
        <taxon>Strongyloides</taxon>
    </lineage>
</organism>
<dbReference type="Gene3D" id="2.60.120.260">
    <property type="entry name" value="Galactose-binding domain-like"/>
    <property type="match status" value="1"/>
</dbReference>
<evidence type="ECO:0000256" key="5">
    <source>
        <dbReference type="SAM" id="Phobius"/>
    </source>
</evidence>
<evidence type="ECO:0000313" key="7">
    <source>
        <dbReference type="Proteomes" id="UP000035680"/>
    </source>
</evidence>
<dbReference type="Pfam" id="PF07738">
    <property type="entry name" value="Sad1_UNC"/>
    <property type="match status" value="1"/>
</dbReference>
<dbReference type="GO" id="GO:0034975">
    <property type="term" value="P:protein folding in endoplasmic reticulum"/>
    <property type="evidence" value="ECO:0007669"/>
    <property type="project" value="TreeGrafter"/>
</dbReference>
<dbReference type="STRING" id="75913.A0A0K0F1Z3"/>
<evidence type="ECO:0000256" key="1">
    <source>
        <dbReference type="ARBA" id="ARBA00004308"/>
    </source>
</evidence>
<dbReference type="AlphaFoldDB" id="A0A0K0F1Z3"/>
<dbReference type="GO" id="GO:0016020">
    <property type="term" value="C:membrane"/>
    <property type="evidence" value="ECO:0007669"/>
    <property type="project" value="InterPro"/>
</dbReference>
<reference evidence="7" key="1">
    <citation type="submission" date="2014-07" db="EMBL/GenBank/DDBJ databases">
        <authorList>
            <person name="Martin A.A"/>
            <person name="De Silva N."/>
        </authorList>
    </citation>
    <scope>NUCLEOTIDE SEQUENCE</scope>
</reference>
<keyword evidence="7" id="KW-1185">Reference proteome</keyword>
<dbReference type="InterPro" id="IPR012919">
    <property type="entry name" value="SUN_dom"/>
</dbReference>
<dbReference type="PANTHER" id="PTHR12953:SF0">
    <property type="entry name" value="SUN DOMAIN-CONTAINING OSSIFICATION FACTOR"/>
    <property type="match status" value="1"/>
</dbReference>
<keyword evidence="2 5" id="KW-0812">Transmembrane</keyword>
<name>A0A0K0F1Z3_STRVS</name>
<evidence type="ECO:0000256" key="3">
    <source>
        <dbReference type="ARBA" id="ARBA00022989"/>
    </source>
</evidence>
<dbReference type="Proteomes" id="UP000035680">
    <property type="component" value="Unassembled WGS sequence"/>
</dbReference>
<evidence type="ECO:0000259" key="6">
    <source>
        <dbReference type="PROSITE" id="PS51469"/>
    </source>
</evidence>
<evidence type="ECO:0000256" key="4">
    <source>
        <dbReference type="ARBA" id="ARBA00023136"/>
    </source>
</evidence>
<keyword evidence="4 5" id="KW-0472">Membrane</keyword>
<comment type="subcellular location">
    <subcellularLocation>
        <location evidence="1">Endomembrane system</location>
    </subcellularLocation>
</comment>
<feature type="transmembrane region" description="Helical" evidence="5">
    <location>
        <begin position="12"/>
        <end position="31"/>
    </location>
</feature>
<proteinExistence type="predicted"/>
<protein>
    <submittedName>
        <fullName evidence="8">Chromosome 1 open reading frame 9 (inferred by orthology to a human protein)</fullName>
    </submittedName>
</protein>
<feature type="transmembrane region" description="Helical" evidence="5">
    <location>
        <begin position="741"/>
        <end position="767"/>
    </location>
</feature>
<sequence>MLLRNLFRINIKLNLFLLLVIIYLNIPYYVIANERTNIGPRSLIKNNHFNNDIIKLTGDSVFSNGNYENEVKKKQDVCSANHVFNWSKLQSDDDYFCYKHNFDKFCHPISNRFMSKNSRSFKQISKIENEDIHLDHKANLTEGPCPQYKNFNIENNKVEGNFDNKMQPILLQNNHNNHSEIEKTSNKTKDGIESNLTVNDNEKKEPQIAPFDEWTKEKLKMNVESNHRVNTIGTENTSIVSSTKQGNTIKQHPSVTTKRNYASKECGAKVLLSNDEAEFKSAILNDKERDVYMRNPCEKAQQKFAVIELCETIVPTGIELANFELFSSGPKEFKVYVSERFPTTEWHQIGQFEMTNNREIQRFDLIKTGLYVKYAKIELTSHWGKEHYCTLSMVRVFGISMVEEYEAEASAINIPSPPVSVVNSVVNKTVENNNPQSNEFISKDINKSSNDDGGVKTLVDKVVNAVGSKIESILNTVMKNNGMRKNSLMKSESLTLEEQCTKCLINHAPAHSYELCYFYNYVIRVISRRNITKNTNMNKVVISRPLTVTLIRKLREHEKYVKMKKRQRRRLIFHKYITEKIKKEQEVSSIEKKIIIQNGGDHSLPAANMNYKESVFLKLNKRLSNLELNISLTSEYLSELSKRYVSQTSDNAKMHENTIKKSEDLIRRLMADLKFEIDEKINTMKNEILSFKKSIKNSQKVLYFDNSLSVTKPPVVVNGDCPTERHMLSSVNDKIWTTEQVLFVVVGTQVITIICIFLLQWFFSWLYSKKEDSKKEYEIEKIKSEIEMLKNIVLEGSDPDEKEILDVIDEVQPITMKKKRRRKKKIVLLDNDWDSALDNPSHPSETPTPSELSIEIDRIPLTLCNENLPFQENREKQNQLLTADGFQIHSNRKNSKIRKINASLIIEA</sequence>
<dbReference type="GO" id="GO:0005737">
    <property type="term" value="C:cytoplasm"/>
    <property type="evidence" value="ECO:0007669"/>
    <property type="project" value="TreeGrafter"/>
</dbReference>
<dbReference type="PROSITE" id="PS51469">
    <property type="entry name" value="SUN"/>
    <property type="match status" value="1"/>
</dbReference>
<dbReference type="GO" id="GO:0012505">
    <property type="term" value="C:endomembrane system"/>
    <property type="evidence" value="ECO:0007669"/>
    <property type="project" value="UniProtKB-SubCell"/>
</dbReference>
<keyword evidence="3 5" id="KW-1133">Transmembrane helix</keyword>
<dbReference type="WBParaSite" id="SVE_0281900.1">
    <property type="protein sequence ID" value="SVE_0281900.1"/>
    <property type="gene ID" value="SVE_0281900"/>
</dbReference>
<accession>A0A0K0F1Z3</accession>
<reference evidence="8" key="2">
    <citation type="submission" date="2015-08" db="UniProtKB">
        <authorList>
            <consortium name="WormBaseParasite"/>
        </authorList>
    </citation>
    <scope>IDENTIFICATION</scope>
</reference>
<evidence type="ECO:0000313" key="8">
    <source>
        <dbReference type="WBParaSite" id="SVE_0281900.1"/>
    </source>
</evidence>
<dbReference type="InterPro" id="IPR045120">
    <property type="entry name" value="Suco/Slp1-like"/>
</dbReference>